<keyword evidence="7 12" id="KW-0067">ATP-binding</keyword>
<evidence type="ECO:0000256" key="7">
    <source>
        <dbReference type="ARBA" id="ARBA00022840"/>
    </source>
</evidence>
<dbReference type="GO" id="GO:0016887">
    <property type="term" value="F:ATP hydrolysis activity"/>
    <property type="evidence" value="ECO:0007669"/>
    <property type="project" value="InterPro"/>
</dbReference>
<dbReference type="HOGENOM" id="CLU_010189_4_2_1"/>
<keyword evidence="10 14" id="KW-0472">Membrane</keyword>
<name>Q0CER6_ASPTN</name>
<dbReference type="InterPro" id="IPR057495">
    <property type="entry name" value="AAA_lid_BCS1"/>
</dbReference>
<comment type="catalytic activity">
    <reaction evidence="11">
        <text>ATP + H2O = ADP + phosphate + H(+)</text>
        <dbReference type="Rhea" id="RHEA:13065"/>
        <dbReference type="ChEBI" id="CHEBI:15377"/>
        <dbReference type="ChEBI" id="CHEBI:15378"/>
        <dbReference type="ChEBI" id="CHEBI:30616"/>
        <dbReference type="ChEBI" id="CHEBI:43474"/>
        <dbReference type="ChEBI" id="CHEBI:456216"/>
    </reaction>
    <physiologicalReaction direction="left-to-right" evidence="11">
        <dbReference type="Rhea" id="RHEA:13066"/>
    </physiologicalReaction>
</comment>
<dbReference type="AlphaFoldDB" id="Q0CER6"/>
<dbReference type="RefSeq" id="XP_001216439.1">
    <property type="nucleotide sequence ID" value="XM_001216439.1"/>
</dbReference>
<dbReference type="EMBL" id="CH476604">
    <property type="protein sequence ID" value="EAU32080.1"/>
    <property type="molecule type" value="Genomic_DNA"/>
</dbReference>
<evidence type="ECO:0000256" key="14">
    <source>
        <dbReference type="SAM" id="Phobius"/>
    </source>
</evidence>
<dbReference type="OrthoDB" id="10251412at2759"/>
<dbReference type="PROSITE" id="PS00674">
    <property type="entry name" value="AAA"/>
    <property type="match status" value="1"/>
</dbReference>
<dbReference type="Gene3D" id="3.40.50.300">
    <property type="entry name" value="P-loop containing nucleotide triphosphate hydrolases"/>
    <property type="match status" value="1"/>
</dbReference>
<dbReference type="GO" id="GO:0005743">
    <property type="term" value="C:mitochondrial inner membrane"/>
    <property type="evidence" value="ECO:0007669"/>
    <property type="project" value="UniProtKB-SubCell"/>
</dbReference>
<dbReference type="SMART" id="SM01024">
    <property type="entry name" value="BCS1_N"/>
    <property type="match status" value="1"/>
</dbReference>
<dbReference type="SUPFAM" id="SSF52540">
    <property type="entry name" value="P-loop containing nucleoside triphosphate hydrolases"/>
    <property type="match status" value="1"/>
</dbReference>
<keyword evidence="4 12" id="KW-0547">Nucleotide-binding</keyword>
<dbReference type="GeneID" id="4322535"/>
<dbReference type="InterPro" id="IPR003960">
    <property type="entry name" value="ATPase_AAA_CS"/>
</dbReference>
<accession>Q0CER6</accession>
<feature type="compositionally biased region" description="Polar residues" evidence="13">
    <location>
        <begin position="386"/>
        <end position="395"/>
    </location>
</feature>
<comment type="subcellular location">
    <subcellularLocation>
        <location evidence="1">Mitochondrion inner membrane</location>
        <topology evidence="1">Single-pass membrane protein</topology>
    </subcellularLocation>
</comment>
<evidence type="ECO:0000256" key="10">
    <source>
        <dbReference type="ARBA" id="ARBA00023136"/>
    </source>
</evidence>
<dbReference type="Pfam" id="PF25426">
    <property type="entry name" value="AAA_lid_BCS1"/>
    <property type="match status" value="1"/>
</dbReference>
<feature type="region of interest" description="Disordered" evidence="13">
    <location>
        <begin position="366"/>
        <end position="412"/>
    </location>
</feature>
<dbReference type="GO" id="GO:0005524">
    <property type="term" value="F:ATP binding"/>
    <property type="evidence" value="ECO:0007669"/>
    <property type="project" value="UniProtKB-KW"/>
</dbReference>
<dbReference type="InterPro" id="IPR003593">
    <property type="entry name" value="AAA+_ATPase"/>
</dbReference>
<keyword evidence="5" id="KW-0999">Mitochondrion inner membrane</keyword>
<evidence type="ECO:0000256" key="8">
    <source>
        <dbReference type="ARBA" id="ARBA00022989"/>
    </source>
</evidence>
<keyword evidence="3 14" id="KW-0812">Transmembrane</keyword>
<dbReference type="SMART" id="SM00382">
    <property type="entry name" value="AAA"/>
    <property type="match status" value="1"/>
</dbReference>
<feature type="transmembrane region" description="Helical" evidence="14">
    <location>
        <begin position="44"/>
        <end position="62"/>
    </location>
</feature>
<dbReference type="Proteomes" id="UP000007963">
    <property type="component" value="Unassembled WGS sequence"/>
</dbReference>
<evidence type="ECO:0000313" key="18">
    <source>
        <dbReference type="Proteomes" id="UP000007963"/>
    </source>
</evidence>
<dbReference type="eggNOG" id="KOG0743">
    <property type="taxonomic scope" value="Eukaryota"/>
</dbReference>
<protein>
    <submittedName>
        <fullName evidence="17">Uncharacterized protein</fullName>
    </submittedName>
</protein>
<dbReference type="InterPro" id="IPR050747">
    <property type="entry name" value="Mitochondrial_chaperone_BCS1"/>
</dbReference>
<keyword evidence="6" id="KW-0378">Hydrolase</keyword>
<evidence type="ECO:0000256" key="13">
    <source>
        <dbReference type="SAM" id="MobiDB-lite"/>
    </source>
</evidence>
<reference evidence="18" key="1">
    <citation type="submission" date="2005-09" db="EMBL/GenBank/DDBJ databases">
        <title>Annotation of the Aspergillus terreus NIH2624 genome.</title>
        <authorList>
            <person name="Birren B.W."/>
            <person name="Lander E.S."/>
            <person name="Galagan J.E."/>
            <person name="Nusbaum C."/>
            <person name="Devon K."/>
            <person name="Henn M."/>
            <person name="Ma L.-J."/>
            <person name="Jaffe D.B."/>
            <person name="Butler J."/>
            <person name="Alvarez P."/>
            <person name="Gnerre S."/>
            <person name="Grabherr M."/>
            <person name="Kleber M."/>
            <person name="Mauceli E.W."/>
            <person name="Brockman W."/>
            <person name="Rounsley S."/>
            <person name="Young S.K."/>
            <person name="LaButti K."/>
            <person name="Pushparaj V."/>
            <person name="DeCaprio D."/>
            <person name="Crawford M."/>
            <person name="Koehrsen M."/>
            <person name="Engels R."/>
            <person name="Montgomery P."/>
            <person name="Pearson M."/>
            <person name="Howarth C."/>
            <person name="Larson L."/>
            <person name="Luoma S."/>
            <person name="White J."/>
            <person name="Alvarado L."/>
            <person name="Kodira C.D."/>
            <person name="Zeng Q."/>
            <person name="Oleary S."/>
            <person name="Yandava C."/>
            <person name="Denning D.W."/>
            <person name="Nierman W.C."/>
            <person name="Milne T."/>
            <person name="Madden K."/>
        </authorList>
    </citation>
    <scope>NUCLEOTIDE SEQUENCE [LARGE SCALE GENOMIC DNA]</scope>
    <source>
        <strain evidence="18">NIH 2624 / FGSC A1156</strain>
    </source>
</reference>
<evidence type="ECO:0000313" key="17">
    <source>
        <dbReference type="EMBL" id="EAU32080.1"/>
    </source>
</evidence>
<feature type="domain" description="BCS1 N-terminal" evidence="16">
    <location>
        <begin position="49"/>
        <end position="264"/>
    </location>
</feature>
<keyword evidence="9" id="KW-0496">Mitochondrion</keyword>
<dbReference type="VEuPathDB" id="FungiDB:ATEG_07818"/>
<keyword evidence="8 14" id="KW-1133">Transmembrane helix</keyword>
<evidence type="ECO:0000256" key="9">
    <source>
        <dbReference type="ARBA" id="ARBA00023128"/>
    </source>
</evidence>
<dbReference type="InterPro" id="IPR027417">
    <property type="entry name" value="P-loop_NTPase"/>
</dbReference>
<dbReference type="Pfam" id="PF08740">
    <property type="entry name" value="BCS1_N"/>
    <property type="match status" value="1"/>
</dbReference>
<evidence type="ECO:0000256" key="6">
    <source>
        <dbReference type="ARBA" id="ARBA00022801"/>
    </source>
</evidence>
<comment type="similarity">
    <text evidence="2">Belongs to the AAA ATPase family. BCS1 subfamily.</text>
</comment>
<evidence type="ECO:0000259" key="16">
    <source>
        <dbReference type="SMART" id="SM01024"/>
    </source>
</evidence>
<evidence type="ECO:0000256" key="5">
    <source>
        <dbReference type="ARBA" id="ARBA00022792"/>
    </source>
</evidence>
<evidence type="ECO:0000256" key="3">
    <source>
        <dbReference type="ARBA" id="ARBA00022692"/>
    </source>
</evidence>
<gene>
    <name evidence="17" type="ORF">ATEG_07818</name>
</gene>
<evidence type="ECO:0000256" key="12">
    <source>
        <dbReference type="RuleBase" id="RU003651"/>
    </source>
</evidence>
<dbReference type="STRING" id="341663.Q0CER6"/>
<dbReference type="InterPro" id="IPR003959">
    <property type="entry name" value="ATPase_AAA_core"/>
</dbReference>
<dbReference type="PANTHER" id="PTHR23070">
    <property type="entry name" value="BCS1 AAA-TYPE ATPASE"/>
    <property type="match status" value="1"/>
</dbReference>
<evidence type="ECO:0000259" key="15">
    <source>
        <dbReference type="SMART" id="SM00382"/>
    </source>
</evidence>
<evidence type="ECO:0000256" key="1">
    <source>
        <dbReference type="ARBA" id="ARBA00004434"/>
    </source>
</evidence>
<feature type="domain" description="AAA+ ATPase" evidence="15">
    <location>
        <begin position="297"/>
        <end position="460"/>
    </location>
</feature>
<feature type="compositionally biased region" description="Basic and acidic residues" evidence="13">
    <location>
        <begin position="366"/>
        <end position="385"/>
    </location>
</feature>
<sequence>MANNTTASTTLTPSDTAMLDTFIPGYSLLSHFLISYMHIDLSQYIPYIITALVLVASSRYTIYRFQYLVKDYCVSTAEIRLDDEIYNYLMYWLTQQPFTTRTTQFVASTKTASTFRTFFYDDEDHDSNGALDSDDEYDEQGNALAFDDYWAKAKTRDKFKRLRFTPAEGTHYFWYRGRLLAFIRERDDKNNSGSSWMRLMSPERLYLSCFGRDPTILKQLLEEAQRAYVARDHDSTVIYRGQKHGSYPDWVRCMSRAPRPLSTVVLDQAQKKAFVADIKEYLHPRTRRWYSNRGIPYRRGYLLHGPPGTGKTSLCFATAGLLGVALYLLNLSSKNLDEDDLMALFQDLPRRCIVLLEDVDCAGMTHKRDGTGDEAKDGDKTEKNGSTDASKTSPTGAKGDETTDQSGTNNPKGISLSGLLNVIDGVAASEGRILVMTTNHPEKLDAALLRPGRVDMSIKFCCADKEDTKQLFLGIYSTLEGDVHTRLSGGATGGATGKKRVRKTPAAPWQRLSPEEIEKLAVEFAELVPEGEFSPAEIQGYLLYHKNDPEGAIDGVRKWVEEMRAKREKGDVPSETKPSEKK</sequence>
<evidence type="ECO:0000256" key="2">
    <source>
        <dbReference type="ARBA" id="ARBA00007448"/>
    </source>
</evidence>
<proteinExistence type="inferred from homology"/>
<evidence type="ECO:0000256" key="11">
    <source>
        <dbReference type="ARBA" id="ARBA00048778"/>
    </source>
</evidence>
<evidence type="ECO:0000256" key="4">
    <source>
        <dbReference type="ARBA" id="ARBA00022741"/>
    </source>
</evidence>
<organism evidence="17 18">
    <name type="scientific">Aspergillus terreus (strain NIH 2624 / FGSC A1156)</name>
    <dbReference type="NCBI Taxonomy" id="341663"/>
    <lineage>
        <taxon>Eukaryota</taxon>
        <taxon>Fungi</taxon>
        <taxon>Dikarya</taxon>
        <taxon>Ascomycota</taxon>
        <taxon>Pezizomycotina</taxon>
        <taxon>Eurotiomycetes</taxon>
        <taxon>Eurotiomycetidae</taxon>
        <taxon>Eurotiales</taxon>
        <taxon>Aspergillaceae</taxon>
        <taxon>Aspergillus</taxon>
        <taxon>Aspergillus subgen. Circumdati</taxon>
    </lineage>
</organism>
<dbReference type="Pfam" id="PF00004">
    <property type="entry name" value="AAA"/>
    <property type="match status" value="2"/>
</dbReference>
<dbReference type="InterPro" id="IPR014851">
    <property type="entry name" value="BCS1_N"/>
</dbReference>
<dbReference type="OMA" id="YLMFWMA"/>